<evidence type="ECO:0000256" key="3">
    <source>
        <dbReference type="ARBA" id="ARBA00023004"/>
    </source>
</evidence>
<keyword evidence="4" id="KW-0411">Iron-sulfur</keyword>
<keyword evidence="2" id="KW-0560">Oxidoreductase</keyword>
<dbReference type="EMBL" id="LYOS01000003">
    <property type="protein sequence ID" value="OFV67786.1"/>
    <property type="molecule type" value="Genomic_DNA"/>
</dbReference>
<evidence type="ECO:0000256" key="2">
    <source>
        <dbReference type="ARBA" id="ARBA00023002"/>
    </source>
</evidence>
<dbReference type="Pfam" id="PF02662">
    <property type="entry name" value="FlpD"/>
    <property type="match status" value="1"/>
</dbReference>
<accession>A0A1F2PAX3</accession>
<reference evidence="6" key="1">
    <citation type="submission" date="2016-05" db="EMBL/GenBank/DDBJ databases">
        <title>Microbial consortia oxidize butane by reversing methanogenesis.</title>
        <authorList>
            <person name="Laso-Perez R."/>
            <person name="Richter M."/>
            <person name="Wegener G."/>
            <person name="Musat F."/>
        </authorList>
    </citation>
    <scope>NUCLEOTIDE SEQUENCE [LARGE SCALE GENOMIC DNA]</scope>
    <source>
        <strain evidence="6">BOX2</strain>
    </source>
</reference>
<evidence type="ECO:0000259" key="5">
    <source>
        <dbReference type="Pfam" id="PF02662"/>
    </source>
</evidence>
<keyword evidence="1" id="KW-0479">Metal-binding</keyword>
<dbReference type="GO" id="GO:0051536">
    <property type="term" value="F:iron-sulfur cluster binding"/>
    <property type="evidence" value="ECO:0007669"/>
    <property type="project" value="UniProtKB-KW"/>
</dbReference>
<evidence type="ECO:0000256" key="1">
    <source>
        <dbReference type="ARBA" id="ARBA00022723"/>
    </source>
</evidence>
<dbReference type="Proteomes" id="UP000186940">
    <property type="component" value="Unassembled WGS sequence"/>
</dbReference>
<keyword evidence="7" id="KW-1185">Reference proteome</keyword>
<dbReference type="GO" id="GO:0016491">
    <property type="term" value="F:oxidoreductase activity"/>
    <property type="evidence" value="ECO:0007669"/>
    <property type="project" value="UniProtKB-KW"/>
</dbReference>
<protein>
    <submittedName>
        <fullName evidence="6">Methyl-viologen-reducing hydrogenase subunit delta</fullName>
    </submittedName>
</protein>
<evidence type="ECO:0000313" key="7">
    <source>
        <dbReference type="Proteomes" id="UP000186940"/>
    </source>
</evidence>
<dbReference type="InterPro" id="IPR003813">
    <property type="entry name" value="MvhD/FlpD"/>
</dbReference>
<dbReference type="AlphaFoldDB" id="A0A1F2PAX3"/>
<feature type="domain" description="F420-non-reducing hydrogenase iron-sulfur subunit D" evidence="5">
    <location>
        <begin position="7"/>
        <end position="128"/>
    </location>
</feature>
<proteinExistence type="predicted"/>
<sequence>MTFEPKIIGFCCNSCSYAAADRAGVEKRSYPSNLRIIRLPCSGKTDVMHILKAFEMGADGVFVAACMDGRCLYLNGNNHAKRRVEILKGHLKTIGLGEERLEVFQLEAAGKSFAEIVEEFTETVKKLGVNPLAGK</sequence>
<gene>
    <name evidence="6" type="ORF">SCAL_001161</name>
</gene>
<keyword evidence="3" id="KW-0408">Iron</keyword>
<evidence type="ECO:0000256" key="4">
    <source>
        <dbReference type="ARBA" id="ARBA00023014"/>
    </source>
</evidence>
<comment type="caution">
    <text evidence="6">The sequence shown here is derived from an EMBL/GenBank/DDBJ whole genome shotgun (WGS) entry which is preliminary data.</text>
</comment>
<dbReference type="GO" id="GO:0046872">
    <property type="term" value="F:metal ion binding"/>
    <property type="evidence" value="ECO:0007669"/>
    <property type="project" value="UniProtKB-KW"/>
</dbReference>
<organism evidence="6 7">
    <name type="scientific">Candidatus Syntropharchaeum caldarium</name>
    <dbReference type="NCBI Taxonomy" id="1838285"/>
    <lineage>
        <taxon>Archaea</taxon>
        <taxon>Methanobacteriati</taxon>
        <taxon>Methanobacteriota</taxon>
        <taxon>Stenosarchaea group</taxon>
        <taxon>Methanomicrobia</taxon>
        <taxon>Methanosarcinales</taxon>
        <taxon>ANME-2 cluster</taxon>
        <taxon>Candidatus Syntropharchaeum</taxon>
    </lineage>
</organism>
<evidence type="ECO:0000313" key="6">
    <source>
        <dbReference type="EMBL" id="OFV67786.1"/>
    </source>
</evidence>
<name>A0A1F2PAX3_9EURY</name>
<dbReference type="STRING" id="1838285.SCAL_001161"/>